<dbReference type="GO" id="GO:0016616">
    <property type="term" value="F:oxidoreductase activity, acting on the CH-OH group of donors, NAD or NADP as acceptor"/>
    <property type="evidence" value="ECO:0007669"/>
    <property type="project" value="TreeGrafter"/>
</dbReference>
<evidence type="ECO:0000313" key="5">
    <source>
        <dbReference type="Proteomes" id="UP000092993"/>
    </source>
</evidence>
<protein>
    <recommendedName>
        <fullName evidence="3">NAD-dependent epimerase/dehydratase domain-containing protein</fullName>
    </recommendedName>
</protein>
<dbReference type="AlphaFoldDB" id="A0A1C7M2B3"/>
<dbReference type="InterPro" id="IPR036291">
    <property type="entry name" value="NAD(P)-bd_dom_sf"/>
</dbReference>
<evidence type="ECO:0000259" key="3">
    <source>
        <dbReference type="Pfam" id="PF01370"/>
    </source>
</evidence>
<evidence type="ECO:0000256" key="2">
    <source>
        <dbReference type="ARBA" id="ARBA00023445"/>
    </source>
</evidence>
<evidence type="ECO:0000313" key="4">
    <source>
        <dbReference type="EMBL" id="OBZ70868.1"/>
    </source>
</evidence>
<dbReference type="PANTHER" id="PTHR10366:SF564">
    <property type="entry name" value="STEROL-4-ALPHA-CARBOXYLATE 3-DEHYDROGENASE, DECARBOXYLATING"/>
    <property type="match status" value="1"/>
</dbReference>
<name>A0A1C7M2B3_GRIFR</name>
<dbReference type="InterPro" id="IPR001509">
    <property type="entry name" value="Epimerase_deHydtase"/>
</dbReference>
<dbReference type="Proteomes" id="UP000092993">
    <property type="component" value="Unassembled WGS sequence"/>
</dbReference>
<accession>A0A1C7M2B3</accession>
<sequence>MISRIYSVRALFHDLQVTGVSGFLGSHVIHQLLEAGYLVRGTVRTDKVALVQEGYASYGDQLEVIAIDDLINGDFTDALKGRASPEAALNAAIEGSLNILRQAEKAGIARFVLVSSMVAVRKPGDTSETGWTDKDWNSVTREEVLDGMRDEMFIYAAEKTLAERAVWEFADQHPHMDITTEETAVNPPFFYGPFAPGFRAPDATISALSTNSRIYALLRPDEPIPPFLLHRWRKRILMSGEWFSFKDAVEYIAEVRPELRDRLAVDARSAPATPQTSIDNTRAREVLGLKEMVPWRDTVLAAVDDLIKLEKEWASKGLTVQ</sequence>
<dbReference type="OMA" id="VEFSHIH"/>
<dbReference type="STRING" id="5627.A0A1C7M2B3"/>
<feature type="domain" description="NAD-dependent epimerase/dehydratase" evidence="3">
    <location>
        <begin position="17"/>
        <end position="206"/>
    </location>
</feature>
<keyword evidence="5" id="KW-1185">Reference proteome</keyword>
<comment type="similarity">
    <text evidence="2">Belongs to the NAD(P)-dependent epimerase/dehydratase family. Dihydroflavonol-4-reductase subfamily.</text>
</comment>
<dbReference type="OrthoDB" id="2735536at2759"/>
<keyword evidence="1" id="KW-0560">Oxidoreductase</keyword>
<organism evidence="4 5">
    <name type="scientific">Grifola frondosa</name>
    <name type="common">Maitake</name>
    <name type="synonym">Polyporus frondosus</name>
    <dbReference type="NCBI Taxonomy" id="5627"/>
    <lineage>
        <taxon>Eukaryota</taxon>
        <taxon>Fungi</taxon>
        <taxon>Dikarya</taxon>
        <taxon>Basidiomycota</taxon>
        <taxon>Agaricomycotina</taxon>
        <taxon>Agaricomycetes</taxon>
        <taxon>Polyporales</taxon>
        <taxon>Grifolaceae</taxon>
        <taxon>Grifola</taxon>
    </lineage>
</organism>
<dbReference type="PANTHER" id="PTHR10366">
    <property type="entry name" value="NAD DEPENDENT EPIMERASE/DEHYDRATASE"/>
    <property type="match status" value="1"/>
</dbReference>
<gene>
    <name evidence="4" type="ORF">A0H81_09122</name>
</gene>
<dbReference type="SUPFAM" id="SSF51735">
    <property type="entry name" value="NAD(P)-binding Rossmann-fold domains"/>
    <property type="match status" value="1"/>
</dbReference>
<comment type="caution">
    <text evidence="4">The sequence shown here is derived from an EMBL/GenBank/DDBJ whole genome shotgun (WGS) entry which is preliminary data.</text>
</comment>
<dbReference type="InterPro" id="IPR050425">
    <property type="entry name" value="NAD(P)_dehydrat-like"/>
</dbReference>
<dbReference type="Gene3D" id="3.40.50.720">
    <property type="entry name" value="NAD(P)-binding Rossmann-like Domain"/>
    <property type="match status" value="1"/>
</dbReference>
<reference evidence="4 5" key="1">
    <citation type="submission" date="2016-03" db="EMBL/GenBank/DDBJ databases">
        <title>Whole genome sequencing of Grifola frondosa 9006-11.</title>
        <authorList>
            <person name="Min B."/>
            <person name="Park H."/>
            <person name="Kim J.-G."/>
            <person name="Cho H."/>
            <person name="Oh Y.-L."/>
            <person name="Kong W.-S."/>
            <person name="Choi I.-G."/>
        </authorList>
    </citation>
    <scope>NUCLEOTIDE SEQUENCE [LARGE SCALE GENOMIC DNA]</scope>
    <source>
        <strain evidence="4 5">9006-11</strain>
    </source>
</reference>
<dbReference type="EMBL" id="LUGG01000013">
    <property type="protein sequence ID" value="OBZ70868.1"/>
    <property type="molecule type" value="Genomic_DNA"/>
</dbReference>
<evidence type="ECO:0000256" key="1">
    <source>
        <dbReference type="ARBA" id="ARBA00023002"/>
    </source>
</evidence>
<proteinExistence type="inferred from homology"/>
<dbReference type="Pfam" id="PF01370">
    <property type="entry name" value="Epimerase"/>
    <property type="match status" value="1"/>
</dbReference>